<dbReference type="EMBL" id="JACBAD010001931">
    <property type="protein sequence ID" value="KAF7128340.1"/>
    <property type="molecule type" value="Genomic_DNA"/>
</dbReference>
<evidence type="ECO:0000256" key="6">
    <source>
        <dbReference type="SAM" id="MobiDB-lite"/>
    </source>
</evidence>
<evidence type="ECO:0000259" key="8">
    <source>
        <dbReference type="PROSITE" id="PS51382"/>
    </source>
</evidence>
<dbReference type="InterPro" id="IPR004331">
    <property type="entry name" value="SPX_dom"/>
</dbReference>
<evidence type="ECO:0000256" key="1">
    <source>
        <dbReference type="ARBA" id="ARBA00004128"/>
    </source>
</evidence>
<dbReference type="Proteomes" id="UP000630445">
    <property type="component" value="Unassembled WGS sequence"/>
</dbReference>
<reference evidence="9" key="1">
    <citation type="submission" date="2020-06" db="EMBL/GenBank/DDBJ databases">
        <title>Draft genome sequences of strains closely related to Aspergillus parafelis and Aspergillus hiratsukae.</title>
        <authorList>
            <person name="Dos Santos R.A.C."/>
            <person name="Rivero-Menendez O."/>
            <person name="Steenwyk J.L."/>
            <person name="Mead M.E."/>
            <person name="Goldman G.H."/>
            <person name="Alastruey-Izquierdo A."/>
            <person name="Rokas A."/>
        </authorList>
    </citation>
    <scope>NUCLEOTIDE SEQUENCE</scope>
    <source>
        <strain evidence="9">CNM-CM5793</strain>
    </source>
</reference>
<feature type="region of interest" description="Disordered" evidence="6">
    <location>
        <begin position="561"/>
        <end position="602"/>
    </location>
</feature>
<feature type="transmembrane region" description="Helical" evidence="7">
    <location>
        <begin position="728"/>
        <end position="748"/>
    </location>
</feature>
<feature type="domain" description="SPX" evidence="8">
    <location>
        <begin position="1"/>
        <end position="163"/>
    </location>
</feature>
<dbReference type="CDD" id="cd07892">
    <property type="entry name" value="PolyPPase_VTC2-3_like"/>
    <property type="match status" value="1"/>
</dbReference>
<comment type="subcellular location">
    <subcellularLocation>
        <location evidence="1">Vacuole membrane</location>
        <topology evidence="1">Multi-pass membrane protein</topology>
    </subcellularLocation>
</comment>
<keyword evidence="10" id="KW-1185">Reference proteome</keyword>
<comment type="caution">
    <text evidence="9">The sequence shown here is derived from an EMBL/GenBank/DDBJ whole genome shotgun (WGS) entry which is preliminary data.</text>
</comment>
<proteinExistence type="predicted"/>
<dbReference type="PANTHER" id="PTHR46140:SF2">
    <property type="entry name" value="VACUOLAR TRANSPORTER CHAPERONE 3 COMPLEX SUBUNIT 3-RELATED"/>
    <property type="match status" value="1"/>
</dbReference>
<keyword evidence="4 7" id="KW-1133">Transmembrane helix</keyword>
<name>A0A8H6PDB2_9EURO</name>
<dbReference type="CDD" id="cd14480">
    <property type="entry name" value="SPX_VTC2_like"/>
    <property type="match status" value="1"/>
</dbReference>
<dbReference type="GO" id="GO:0006799">
    <property type="term" value="P:polyphosphate biosynthetic process"/>
    <property type="evidence" value="ECO:0007669"/>
    <property type="project" value="UniProtKB-ARBA"/>
</dbReference>
<accession>A0A8H6PDB2</accession>
<dbReference type="PANTHER" id="PTHR46140">
    <property type="entry name" value="VACUOLAR TRANSPORTER CHAPERONE 1-RELATED"/>
    <property type="match status" value="1"/>
</dbReference>
<dbReference type="OrthoDB" id="6493944at2759"/>
<dbReference type="AlphaFoldDB" id="A0A8H6PDB2"/>
<evidence type="ECO:0000313" key="9">
    <source>
        <dbReference type="EMBL" id="KAF7128340.1"/>
    </source>
</evidence>
<protein>
    <recommendedName>
        <fullName evidence="8">SPX domain-containing protein</fullName>
    </recommendedName>
</protein>
<evidence type="ECO:0000256" key="7">
    <source>
        <dbReference type="SAM" id="Phobius"/>
    </source>
</evidence>
<sequence>MRFGKTLKNSVYPPWSGKYIDYHKLKVLLKEHDVITEDASDSEDSPWTEEDEEAFVQELINVQLDKVNAFQVETSQKLKERTSACESRLLPLAPNADQETATATVDEKEKKSIASEVLQELDQIAKEVSELQKYSRINFTGFLKAAKKHDRKRGARYRVRPLLQVRLSQLPFNSEDYSPLVHRLSVMYSFVRQILSEGAVEVGDAGETRFGQDTYSSYKFWVHEDNILEVKTYILRRLPVLIYNPKSSRDFESLPEDPTITSLYFDNPQFDLYNQKVAKAPEAGSLRLRWTGNLKDTPAIFLEKKIVTSDDHSKEVRVQLKEKHVQDFLEGKYTFEKQLHRMEGLNNGESAEAESLKKDVEELQSFIRENSLQPMLRANYTRTAFQIPGDDRIRISLDTNLALIREDALDEERPCRDPTDWHRRDIDDSGMQYPFNGIRTGEVNRFPHALLEIKLRGSAHNAEWVNDLMVSHLVKEAPRFSKFVHGVAQLFEDYVNSFPFWLSELENDIRRDPETAFQEEQERLAKRAEDDIVVGSFLGGNRASPAVRPLVGSPVTMFSDLGAPARTRQPSQAVSRPSRPAIPEGEGRTLPEVKPQEETQPMTSSRFAALFPSLPISRSSRTHRQSVVLPPGVREPVTWIKDSGPVRVESKVYLANQRTFIKWLHVSILLSSLSLGLYNAAGKHNDIARALAVVYTFFALFSAAWGWYMYEMRSRLIRQRSGRDLDNMFGPIVVCIGLAIALVLNFAFKVRLTRSGDFEYGTDLKQYSSTMKRIRGEPPIIDTPSMFNVSFTSVEQPDTWHFVNQGGQGL</sequence>
<evidence type="ECO:0000256" key="2">
    <source>
        <dbReference type="ARBA" id="ARBA00022554"/>
    </source>
</evidence>
<feature type="compositionally biased region" description="Basic and acidic residues" evidence="6">
    <location>
        <begin position="585"/>
        <end position="597"/>
    </location>
</feature>
<dbReference type="PROSITE" id="PS51382">
    <property type="entry name" value="SPX"/>
    <property type="match status" value="1"/>
</dbReference>
<evidence type="ECO:0000256" key="5">
    <source>
        <dbReference type="ARBA" id="ARBA00023136"/>
    </source>
</evidence>
<dbReference type="FunFam" id="3.20.100.30:FF:000002">
    <property type="entry name" value="Vacuolar transporter chaperone"/>
    <property type="match status" value="1"/>
</dbReference>
<keyword evidence="2" id="KW-0926">Vacuole</keyword>
<keyword evidence="3 7" id="KW-0812">Transmembrane</keyword>
<dbReference type="Gene3D" id="3.20.100.30">
    <property type="entry name" value="VTC, catalytic tunnel domain"/>
    <property type="match status" value="1"/>
</dbReference>
<dbReference type="Pfam" id="PF09359">
    <property type="entry name" value="VTC"/>
    <property type="match status" value="1"/>
</dbReference>
<evidence type="ECO:0000256" key="4">
    <source>
        <dbReference type="ARBA" id="ARBA00022989"/>
    </source>
</evidence>
<dbReference type="InterPro" id="IPR018966">
    <property type="entry name" value="VTC_domain"/>
</dbReference>
<evidence type="ECO:0000256" key="3">
    <source>
        <dbReference type="ARBA" id="ARBA00022692"/>
    </source>
</evidence>
<dbReference type="InterPro" id="IPR042267">
    <property type="entry name" value="VTC_sf"/>
</dbReference>
<dbReference type="GO" id="GO:0000329">
    <property type="term" value="C:fungal-type vacuole membrane"/>
    <property type="evidence" value="ECO:0007669"/>
    <property type="project" value="TreeGrafter"/>
</dbReference>
<keyword evidence="5 7" id="KW-0472">Membrane</keyword>
<dbReference type="GO" id="GO:0033254">
    <property type="term" value="C:vacuolar transporter chaperone complex"/>
    <property type="evidence" value="ECO:0007669"/>
    <property type="project" value="TreeGrafter"/>
</dbReference>
<dbReference type="InterPro" id="IPR003807">
    <property type="entry name" value="DUF202"/>
</dbReference>
<dbReference type="InterPro" id="IPR051572">
    <property type="entry name" value="VTC_Complex_Subunit"/>
</dbReference>
<dbReference type="Pfam" id="PF02656">
    <property type="entry name" value="DUF202"/>
    <property type="match status" value="1"/>
</dbReference>
<feature type="transmembrane region" description="Helical" evidence="7">
    <location>
        <begin position="660"/>
        <end position="678"/>
    </location>
</feature>
<gene>
    <name evidence="9" type="ORF">CNMCM5793_003070</name>
</gene>
<feature type="transmembrane region" description="Helical" evidence="7">
    <location>
        <begin position="690"/>
        <end position="708"/>
    </location>
</feature>
<evidence type="ECO:0000313" key="10">
    <source>
        <dbReference type="Proteomes" id="UP000630445"/>
    </source>
</evidence>
<organism evidence="9 10">
    <name type="scientific">Aspergillus hiratsukae</name>
    <dbReference type="NCBI Taxonomy" id="1194566"/>
    <lineage>
        <taxon>Eukaryota</taxon>
        <taxon>Fungi</taxon>
        <taxon>Dikarya</taxon>
        <taxon>Ascomycota</taxon>
        <taxon>Pezizomycotina</taxon>
        <taxon>Eurotiomycetes</taxon>
        <taxon>Eurotiomycetidae</taxon>
        <taxon>Eurotiales</taxon>
        <taxon>Aspergillaceae</taxon>
        <taxon>Aspergillus</taxon>
        <taxon>Aspergillus subgen. Fumigati</taxon>
    </lineage>
</organism>